<evidence type="ECO:0000256" key="15">
    <source>
        <dbReference type="SAM" id="MobiDB-lite"/>
    </source>
</evidence>
<evidence type="ECO:0000256" key="7">
    <source>
        <dbReference type="ARBA" id="ARBA00022729"/>
    </source>
</evidence>
<evidence type="ECO:0000256" key="11">
    <source>
        <dbReference type="ARBA" id="ARBA00023136"/>
    </source>
</evidence>
<dbReference type="InterPro" id="IPR034227">
    <property type="entry name" value="CuRO_UO_II"/>
</dbReference>
<dbReference type="RefSeq" id="WP_089707324.1">
    <property type="nucleotide sequence ID" value="NZ_FNII01000013.1"/>
</dbReference>
<evidence type="ECO:0000259" key="18">
    <source>
        <dbReference type="PROSITE" id="PS50999"/>
    </source>
</evidence>
<protein>
    <recommendedName>
        <fullName evidence="14">Ubiquinol oxidase subunit 2</fullName>
    </recommendedName>
</protein>
<keyword evidence="13" id="KW-0449">Lipoprotein</keyword>
<dbReference type="OrthoDB" id="9783445at2"/>
<dbReference type="STRING" id="416873.SAMN04487951_11330"/>
<keyword evidence="6 16" id="KW-0812">Transmembrane</keyword>
<feature type="domain" description="Cytochrome oxidase subunit II copper A binding" evidence="17">
    <location>
        <begin position="125"/>
        <end position="237"/>
    </location>
</feature>
<keyword evidence="12" id="KW-0564">Palmitate</keyword>
<sequence>MRKNLYAKAAGLLLLLSLFLLLGGCSSALMDPKGQIGEEQRTLILTAFGIMQIVVIPVIGMTLFFAWRYRRGNHNAAYTPDWAHNTWVEVVVWLIPCVIVLFLAGLTWYTSNSLDPHKPIAEDGEETMEIQAVSMDWKWLFIYPEQGIATVNELAFPADTPVRFKVSSASVMNSFFIPDLGSQIYAMAGMDNDVHLIADEEGTYPGRSTNYSGSGFSGMTFDAHVTSEDGFDEWVAEVKESSKSISFDDGYRELLKPSRNHPVEYFSEVSPTLYDDILNVYHSGEPVEVLPDETGYKHASSDHQEQDGDMAMNAEAAE</sequence>
<keyword evidence="3 14" id="KW-0813">Transport</keyword>
<keyword evidence="8 14" id="KW-0249">Electron transport</keyword>
<evidence type="ECO:0000313" key="20">
    <source>
        <dbReference type="Proteomes" id="UP000199677"/>
    </source>
</evidence>
<dbReference type="InterPro" id="IPR006333">
    <property type="entry name" value="Cyt_o_ubiquinol_oxidase_su2"/>
</dbReference>
<feature type="transmembrane region" description="Helical" evidence="16">
    <location>
        <begin position="87"/>
        <end position="109"/>
    </location>
</feature>
<dbReference type="InterPro" id="IPR008972">
    <property type="entry name" value="Cupredoxin"/>
</dbReference>
<evidence type="ECO:0000256" key="6">
    <source>
        <dbReference type="ARBA" id="ARBA00022692"/>
    </source>
</evidence>
<dbReference type="InterPro" id="IPR002429">
    <property type="entry name" value="CcO_II-like_C"/>
</dbReference>
<evidence type="ECO:0000313" key="19">
    <source>
        <dbReference type="EMBL" id="SDO10757.1"/>
    </source>
</evidence>
<dbReference type="Pfam" id="PF06481">
    <property type="entry name" value="COX_ARM"/>
    <property type="match status" value="1"/>
</dbReference>
<dbReference type="Gene3D" id="2.60.40.420">
    <property type="entry name" value="Cupredoxins - blue copper proteins"/>
    <property type="match status" value="1"/>
</dbReference>
<dbReference type="InterPro" id="IPR036257">
    <property type="entry name" value="Cyt_c_oxidase_su2_TM_sf"/>
</dbReference>
<dbReference type="PROSITE" id="PS50857">
    <property type="entry name" value="COX2_CUA"/>
    <property type="match status" value="1"/>
</dbReference>
<feature type="region of interest" description="Disordered" evidence="15">
    <location>
        <begin position="292"/>
        <end position="318"/>
    </location>
</feature>
<dbReference type="PROSITE" id="PS50999">
    <property type="entry name" value="COX2_TM"/>
    <property type="match status" value="1"/>
</dbReference>
<dbReference type="GO" id="GO:0005507">
    <property type="term" value="F:copper ion binding"/>
    <property type="evidence" value="ECO:0007669"/>
    <property type="project" value="InterPro"/>
</dbReference>
<evidence type="ECO:0000256" key="14">
    <source>
        <dbReference type="PIRNR" id="PIRNR000292"/>
    </source>
</evidence>
<organism evidence="19 20">
    <name type="scientific">Vreelandella arcis</name>
    <dbReference type="NCBI Taxonomy" id="416873"/>
    <lineage>
        <taxon>Bacteria</taxon>
        <taxon>Pseudomonadati</taxon>
        <taxon>Pseudomonadota</taxon>
        <taxon>Gammaproteobacteria</taxon>
        <taxon>Oceanospirillales</taxon>
        <taxon>Halomonadaceae</taxon>
        <taxon>Vreelandella</taxon>
    </lineage>
</organism>
<keyword evidence="4 14" id="KW-1003">Cell membrane</keyword>
<evidence type="ECO:0000256" key="1">
    <source>
        <dbReference type="ARBA" id="ARBA00004651"/>
    </source>
</evidence>
<evidence type="ECO:0000256" key="12">
    <source>
        <dbReference type="ARBA" id="ARBA00023139"/>
    </source>
</evidence>
<evidence type="ECO:0000256" key="13">
    <source>
        <dbReference type="ARBA" id="ARBA00023288"/>
    </source>
</evidence>
<dbReference type="SUPFAM" id="SSF49503">
    <property type="entry name" value="Cupredoxins"/>
    <property type="match status" value="1"/>
</dbReference>
<dbReference type="Proteomes" id="UP000199677">
    <property type="component" value="Unassembled WGS sequence"/>
</dbReference>
<dbReference type="InterPro" id="IPR010514">
    <property type="entry name" value="COX_ARM"/>
</dbReference>
<dbReference type="PANTHER" id="PTHR22888:SF18">
    <property type="entry name" value="CYTOCHROME BO(3) UBIQUINOL OXIDASE SUBUNIT 2"/>
    <property type="match status" value="1"/>
</dbReference>
<dbReference type="GO" id="GO:0016682">
    <property type="term" value="F:oxidoreductase activity, acting on diphenols and related substances as donors, oxygen as acceptor"/>
    <property type="evidence" value="ECO:0007669"/>
    <property type="project" value="InterPro"/>
</dbReference>
<feature type="domain" description="Cytochrome oxidase subunit II transmembrane region profile" evidence="18">
    <location>
        <begin position="21"/>
        <end position="118"/>
    </location>
</feature>
<dbReference type="InterPro" id="IPR011759">
    <property type="entry name" value="Cyt_c_oxidase_su2_TM_dom"/>
</dbReference>
<dbReference type="GO" id="GO:0004129">
    <property type="term" value="F:cytochrome-c oxidase activity"/>
    <property type="evidence" value="ECO:0007669"/>
    <property type="project" value="UniProtKB-UniRule"/>
</dbReference>
<dbReference type="NCBIfam" id="TIGR01433">
    <property type="entry name" value="CyoA"/>
    <property type="match status" value="1"/>
</dbReference>
<proteinExistence type="inferred from homology"/>
<accession>A0A1H0GV56</accession>
<dbReference type="GO" id="GO:0042773">
    <property type="term" value="P:ATP synthesis coupled electron transport"/>
    <property type="evidence" value="ECO:0007669"/>
    <property type="project" value="TreeGrafter"/>
</dbReference>
<dbReference type="EMBL" id="FNII01000013">
    <property type="protein sequence ID" value="SDO10757.1"/>
    <property type="molecule type" value="Genomic_DNA"/>
</dbReference>
<comment type="similarity">
    <text evidence="2 14">Belongs to the cytochrome c oxidase subunit 2 family.</text>
</comment>
<evidence type="ECO:0000256" key="3">
    <source>
        <dbReference type="ARBA" id="ARBA00022448"/>
    </source>
</evidence>
<dbReference type="PROSITE" id="PS51257">
    <property type="entry name" value="PROKAR_LIPOPROTEIN"/>
    <property type="match status" value="1"/>
</dbReference>
<dbReference type="Gene3D" id="1.10.287.90">
    <property type="match status" value="1"/>
</dbReference>
<name>A0A1H0GV56_9GAMM</name>
<gene>
    <name evidence="19" type="ORF">SAMN04487951_11330</name>
</gene>
<dbReference type="GO" id="GO:0009486">
    <property type="term" value="F:cytochrome bo3 ubiquinol oxidase activity"/>
    <property type="evidence" value="ECO:0007669"/>
    <property type="project" value="InterPro"/>
</dbReference>
<dbReference type="PIRSF" id="PIRSF000292">
    <property type="entry name" value="Ubi_od_II"/>
    <property type="match status" value="1"/>
</dbReference>
<evidence type="ECO:0000256" key="16">
    <source>
        <dbReference type="SAM" id="Phobius"/>
    </source>
</evidence>
<keyword evidence="5 14" id="KW-0679">Respiratory chain</keyword>
<comment type="subcellular location">
    <subcellularLocation>
        <location evidence="1">Cell membrane</location>
        <topology evidence="1">Multi-pass membrane protein</topology>
    </subcellularLocation>
</comment>
<evidence type="ECO:0000256" key="2">
    <source>
        <dbReference type="ARBA" id="ARBA00007866"/>
    </source>
</evidence>
<dbReference type="PANTHER" id="PTHR22888">
    <property type="entry name" value="CYTOCHROME C OXIDASE, SUBUNIT II"/>
    <property type="match status" value="1"/>
</dbReference>
<reference evidence="20" key="1">
    <citation type="submission" date="2016-10" db="EMBL/GenBank/DDBJ databases">
        <authorList>
            <person name="Varghese N."/>
            <person name="Submissions S."/>
        </authorList>
    </citation>
    <scope>NUCLEOTIDE SEQUENCE [LARGE SCALE GENOMIC DNA]</scope>
    <source>
        <strain evidence="20">CGMCC 1.6494</strain>
    </source>
</reference>
<evidence type="ECO:0000256" key="9">
    <source>
        <dbReference type="ARBA" id="ARBA00022989"/>
    </source>
</evidence>
<evidence type="ECO:0000259" key="17">
    <source>
        <dbReference type="PROSITE" id="PS50857"/>
    </source>
</evidence>
<dbReference type="CDD" id="cd04212">
    <property type="entry name" value="CuRO_UO_II"/>
    <property type="match status" value="1"/>
</dbReference>
<dbReference type="SUPFAM" id="SSF81464">
    <property type="entry name" value="Cytochrome c oxidase subunit II-like, transmembrane region"/>
    <property type="match status" value="1"/>
</dbReference>
<evidence type="ECO:0000256" key="5">
    <source>
        <dbReference type="ARBA" id="ARBA00022660"/>
    </source>
</evidence>
<keyword evidence="10 14" id="KW-0560">Oxidoreductase</keyword>
<keyword evidence="9 16" id="KW-1133">Transmembrane helix</keyword>
<feature type="compositionally biased region" description="Basic and acidic residues" evidence="15">
    <location>
        <begin position="294"/>
        <end position="306"/>
    </location>
</feature>
<evidence type="ECO:0000256" key="10">
    <source>
        <dbReference type="ARBA" id="ARBA00023002"/>
    </source>
</evidence>
<keyword evidence="11 14" id="KW-0472">Membrane</keyword>
<keyword evidence="7" id="KW-0732">Signal</keyword>
<dbReference type="Pfam" id="PF00116">
    <property type="entry name" value="COX2"/>
    <property type="match status" value="1"/>
</dbReference>
<evidence type="ECO:0000256" key="4">
    <source>
        <dbReference type="ARBA" id="ARBA00022475"/>
    </source>
</evidence>
<dbReference type="GO" id="GO:0005886">
    <property type="term" value="C:plasma membrane"/>
    <property type="evidence" value="ECO:0007669"/>
    <property type="project" value="UniProtKB-SubCell"/>
</dbReference>
<dbReference type="AlphaFoldDB" id="A0A1H0GV56"/>
<feature type="transmembrane region" description="Helical" evidence="16">
    <location>
        <begin position="43"/>
        <end position="67"/>
    </location>
</feature>
<dbReference type="InterPro" id="IPR045187">
    <property type="entry name" value="CcO_II"/>
</dbReference>
<evidence type="ECO:0000256" key="8">
    <source>
        <dbReference type="ARBA" id="ARBA00022982"/>
    </source>
</evidence>
<keyword evidence="20" id="KW-1185">Reference proteome</keyword>